<gene>
    <name evidence="2" type="ORF">L914_05706</name>
    <name evidence="1" type="ORF">L915_05764</name>
</gene>
<evidence type="ECO:0000313" key="1">
    <source>
        <dbReference type="EMBL" id="ETK90475.1"/>
    </source>
</evidence>
<reference evidence="2" key="2">
    <citation type="submission" date="2013-11" db="EMBL/GenBank/DDBJ databases">
        <title>The Genome Sequence of Phytophthora parasitica IAC_01/95.</title>
        <authorList>
            <consortium name="The Broad Institute Genomics Platform"/>
            <person name="Russ C."/>
            <person name="Tyler B."/>
            <person name="Panabieres F."/>
            <person name="Shan W."/>
            <person name="Tripathy S."/>
            <person name="Grunwald N."/>
            <person name="Machado M."/>
            <person name="Johnson C.S."/>
            <person name="Arredondo F."/>
            <person name="Hong C."/>
            <person name="Coffey M."/>
            <person name="Young S.K."/>
            <person name="Zeng Q."/>
            <person name="Gargeya S."/>
            <person name="Fitzgerald M."/>
            <person name="Abouelleil A."/>
            <person name="Alvarado L."/>
            <person name="Chapman S.B."/>
            <person name="Gainer-Dewar J."/>
            <person name="Goldberg J."/>
            <person name="Griggs A."/>
            <person name="Gujja S."/>
            <person name="Hansen M."/>
            <person name="Howarth C."/>
            <person name="Imamovic A."/>
            <person name="Ireland A."/>
            <person name="Larimer J."/>
            <person name="McCowan C."/>
            <person name="Murphy C."/>
            <person name="Pearson M."/>
            <person name="Poon T.W."/>
            <person name="Priest M."/>
            <person name="Roberts A."/>
            <person name="Saif S."/>
            <person name="Shea T."/>
            <person name="Sykes S."/>
            <person name="Wortman J."/>
            <person name="Nusbaum C."/>
            <person name="Birren B."/>
        </authorList>
    </citation>
    <scope>NUCLEOTIDE SEQUENCE [LARGE SCALE GENOMIC DNA]</scope>
    <source>
        <strain evidence="2">IAC_01/95</strain>
    </source>
</reference>
<name>W2NNL8_PHYNI</name>
<evidence type="ECO:0000313" key="2">
    <source>
        <dbReference type="EMBL" id="ETM50212.1"/>
    </source>
</evidence>
<dbReference type="Proteomes" id="UP000053236">
    <property type="component" value="Unassembled WGS sequence"/>
</dbReference>
<organism evidence="2">
    <name type="scientific">Phytophthora nicotianae</name>
    <name type="common">Potato buckeye rot agent</name>
    <name type="synonym">Phytophthora parasitica</name>
    <dbReference type="NCBI Taxonomy" id="4792"/>
    <lineage>
        <taxon>Eukaryota</taxon>
        <taxon>Sar</taxon>
        <taxon>Stramenopiles</taxon>
        <taxon>Oomycota</taxon>
        <taxon>Peronosporomycetes</taxon>
        <taxon>Peronosporales</taxon>
        <taxon>Peronosporaceae</taxon>
        <taxon>Phytophthora</taxon>
    </lineage>
</organism>
<dbReference type="AlphaFoldDB" id="W2NNL8"/>
<sequence>MDSLRLGYAKRWSVIRSPSRPLHFARECPPKKRHVSLLPPRYQSGPQE</sequence>
<accession>W2NNL8</accession>
<dbReference type="Proteomes" id="UP000054532">
    <property type="component" value="Unassembled WGS sequence"/>
</dbReference>
<protein>
    <submittedName>
        <fullName evidence="2">Uncharacterized protein</fullName>
    </submittedName>
</protein>
<reference evidence="1" key="1">
    <citation type="submission" date="2013-11" db="EMBL/GenBank/DDBJ databases">
        <title>The Genome Sequence of Phytophthora parasitica CJ02B3.</title>
        <authorList>
            <consortium name="The Broad Institute Genomics Platform"/>
            <person name="Russ C."/>
            <person name="Tyler B."/>
            <person name="Panabieres F."/>
            <person name="Shan W."/>
            <person name="Tripathy S."/>
            <person name="Grunwald N."/>
            <person name="Machado M."/>
            <person name="Johnson C.S."/>
            <person name="Arredondo F."/>
            <person name="Hong C."/>
            <person name="Coffey M."/>
            <person name="Young S.K."/>
            <person name="Zeng Q."/>
            <person name="Gargeya S."/>
            <person name="Fitzgerald M."/>
            <person name="Abouelleil A."/>
            <person name="Alvarado L."/>
            <person name="Chapman S.B."/>
            <person name="Gainer-Dewar J."/>
            <person name="Goldberg J."/>
            <person name="Griggs A."/>
            <person name="Gujja S."/>
            <person name="Hansen M."/>
            <person name="Howarth C."/>
            <person name="Imamovic A."/>
            <person name="Ireland A."/>
            <person name="Larimer J."/>
            <person name="McCowan C."/>
            <person name="Murphy C."/>
            <person name="Pearson M."/>
            <person name="Poon T.W."/>
            <person name="Priest M."/>
            <person name="Roberts A."/>
            <person name="Saif S."/>
            <person name="Shea T."/>
            <person name="Sykes S."/>
            <person name="Wortman J."/>
            <person name="Nusbaum C."/>
            <person name="Birren B."/>
        </authorList>
    </citation>
    <scope>NUCLEOTIDE SEQUENCE [LARGE SCALE GENOMIC DNA]</scope>
    <source>
        <strain evidence="1">CJ02B3</strain>
    </source>
</reference>
<proteinExistence type="predicted"/>
<dbReference type="EMBL" id="KI685498">
    <property type="protein sequence ID" value="ETK90475.1"/>
    <property type="molecule type" value="Genomic_DNA"/>
</dbReference>
<dbReference type="EMBL" id="KI692034">
    <property type="protein sequence ID" value="ETM50212.1"/>
    <property type="molecule type" value="Genomic_DNA"/>
</dbReference>